<comment type="similarity">
    <text evidence="2">Belongs to the SLC41A transporter family.</text>
</comment>
<dbReference type="Pfam" id="PF01769">
    <property type="entry name" value="MgtE"/>
    <property type="match status" value="1"/>
</dbReference>
<evidence type="ECO:0000256" key="3">
    <source>
        <dbReference type="ARBA" id="ARBA00022448"/>
    </source>
</evidence>
<dbReference type="InterPro" id="IPR045349">
    <property type="entry name" value="SLC41A1-3"/>
</dbReference>
<feature type="transmembrane region" description="Helical" evidence="9">
    <location>
        <begin position="187"/>
        <end position="210"/>
    </location>
</feature>
<feature type="chain" id="PRO_5035592460" description="SLC41A/MgtE integral membrane domain-containing protein" evidence="10">
    <location>
        <begin position="19"/>
        <end position="558"/>
    </location>
</feature>
<dbReference type="InterPro" id="IPR006667">
    <property type="entry name" value="SLC41_membr_dom"/>
</dbReference>
<evidence type="ECO:0000256" key="8">
    <source>
        <dbReference type="ARBA" id="ARBA00023136"/>
    </source>
</evidence>
<feature type="transmembrane region" description="Helical" evidence="9">
    <location>
        <begin position="152"/>
        <end position="175"/>
    </location>
</feature>
<reference evidence="12" key="1">
    <citation type="submission" date="2020-11" db="EMBL/GenBank/DDBJ databases">
        <authorList>
            <person name="Tran Van P."/>
        </authorList>
    </citation>
    <scope>NUCLEOTIDE SEQUENCE</scope>
</reference>
<dbReference type="EMBL" id="CAJPVJ010011411">
    <property type="protein sequence ID" value="CAG2173785.1"/>
    <property type="molecule type" value="Genomic_DNA"/>
</dbReference>
<dbReference type="PANTHER" id="PTHR16228:SF7">
    <property type="entry name" value="SLC41A_MGTE INTEGRAL MEMBRANE DOMAIN-CONTAINING PROTEIN"/>
    <property type="match status" value="1"/>
</dbReference>
<evidence type="ECO:0000256" key="9">
    <source>
        <dbReference type="SAM" id="Phobius"/>
    </source>
</evidence>
<evidence type="ECO:0000313" key="13">
    <source>
        <dbReference type="Proteomes" id="UP000728032"/>
    </source>
</evidence>
<evidence type="ECO:0000256" key="10">
    <source>
        <dbReference type="SAM" id="SignalP"/>
    </source>
</evidence>
<proteinExistence type="inferred from homology"/>
<evidence type="ECO:0000256" key="1">
    <source>
        <dbReference type="ARBA" id="ARBA00004141"/>
    </source>
</evidence>
<dbReference type="Proteomes" id="UP000728032">
    <property type="component" value="Unassembled WGS sequence"/>
</dbReference>
<keyword evidence="5" id="KW-0460">Magnesium</keyword>
<dbReference type="SUPFAM" id="SSF161093">
    <property type="entry name" value="MgtE membrane domain-like"/>
    <property type="match status" value="1"/>
</dbReference>
<keyword evidence="4 9" id="KW-0812">Transmembrane</keyword>
<dbReference type="GO" id="GO:0005886">
    <property type="term" value="C:plasma membrane"/>
    <property type="evidence" value="ECO:0007669"/>
    <property type="project" value="TreeGrafter"/>
</dbReference>
<sequence length="558" mass="59364">MVILVAFLLSAPITGFIARRNRYTRSVILTGWTPILGAVIIEQPGGLVMENAFDKYDVMSTFQPLVNGIGSNLVGIQTSRLSTFLHQTSPKGKLPKSNPRACIQPFATFLGSDVHSRMARLLLFITVPAHFLYLVIIRFWQNNFIFTIPFVLAYMVAVVSQVAILLYLAYVSVLWAWKRHINPDNSAIPFTSALADVLGNCLMAAAFTFLNAINDPNAMVNEESFVHQGLVGNQFVHQGLVGHNRIIGRSGHLVHAGGLVAAQPALHVGHAIRTHAVAAAPAFAVAAAPAFRVAHAAPVGLAVGGFGLAHGHLGLAQGHLGLRAAHVGHVGHVQNIGPVTAAIETRRTHQVVDVPTSQDVIQPSTLIVEPNILPVNIEFRSQSSPVNVNQVHIPGRPGEHQATRSEEEPDRLLHEVVKPVIQEVRETIVPFRRITQEILPVQEEVQTVVARGERQQVIAQPQVVAQPVAVAQRVAVAAPVAVAQPAFAVAQPIAVAQPAFAVAAQPALAISQPIHGVVAGRVGLASAPALAHGGLITTGISRFGGVVANGGLIRATRL</sequence>
<dbReference type="PANTHER" id="PTHR16228">
    <property type="entry name" value="DIVALENT CATION TRANSPORTER SOLUTE CARRIER FAMILY 41"/>
    <property type="match status" value="1"/>
</dbReference>
<comment type="subcellular location">
    <subcellularLocation>
        <location evidence="1">Membrane</location>
        <topology evidence="1">Multi-pass membrane protein</topology>
    </subcellularLocation>
</comment>
<evidence type="ECO:0000313" key="12">
    <source>
        <dbReference type="EMBL" id="CAD7656598.1"/>
    </source>
</evidence>
<organism evidence="12">
    <name type="scientific">Oppiella nova</name>
    <dbReference type="NCBI Taxonomy" id="334625"/>
    <lineage>
        <taxon>Eukaryota</taxon>
        <taxon>Metazoa</taxon>
        <taxon>Ecdysozoa</taxon>
        <taxon>Arthropoda</taxon>
        <taxon>Chelicerata</taxon>
        <taxon>Arachnida</taxon>
        <taxon>Acari</taxon>
        <taxon>Acariformes</taxon>
        <taxon>Sarcoptiformes</taxon>
        <taxon>Oribatida</taxon>
        <taxon>Brachypylina</taxon>
        <taxon>Oppioidea</taxon>
        <taxon>Oppiidae</taxon>
        <taxon>Oppiella</taxon>
    </lineage>
</organism>
<gene>
    <name evidence="12" type="ORF">ONB1V03_LOCUS13234</name>
</gene>
<keyword evidence="7" id="KW-0406">Ion transport</keyword>
<accession>A0A7R9MCH3</accession>
<evidence type="ECO:0000256" key="2">
    <source>
        <dbReference type="ARBA" id="ARBA00009749"/>
    </source>
</evidence>
<keyword evidence="3" id="KW-0813">Transport</keyword>
<dbReference type="Gene3D" id="1.10.357.20">
    <property type="entry name" value="SLC41 divalent cation transporters, integral membrane domain"/>
    <property type="match status" value="1"/>
</dbReference>
<dbReference type="GO" id="GO:0008324">
    <property type="term" value="F:monoatomic cation transmembrane transporter activity"/>
    <property type="evidence" value="ECO:0007669"/>
    <property type="project" value="InterPro"/>
</dbReference>
<keyword evidence="13" id="KW-1185">Reference proteome</keyword>
<keyword evidence="10" id="KW-0732">Signal</keyword>
<keyword evidence="6 9" id="KW-1133">Transmembrane helix</keyword>
<keyword evidence="8 9" id="KW-0472">Membrane</keyword>
<feature type="signal peptide" evidence="10">
    <location>
        <begin position="1"/>
        <end position="18"/>
    </location>
</feature>
<feature type="transmembrane region" description="Helical" evidence="9">
    <location>
        <begin position="25"/>
        <end position="41"/>
    </location>
</feature>
<evidence type="ECO:0000256" key="4">
    <source>
        <dbReference type="ARBA" id="ARBA00022692"/>
    </source>
</evidence>
<dbReference type="AlphaFoldDB" id="A0A7R9MCH3"/>
<evidence type="ECO:0000256" key="7">
    <source>
        <dbReference type="ARBA" id="ARBA00023065"/>
    </source>
</evidence>
<name>A0A7R9MCH3_9ACAR</name>
<evidence type="ECO:0000256" key="6">
    <source>
        <dbReference type="ARBA" id="ARBA00022989"/>
    </source>
</evidence>
<evidence type="ECO:0000256" key="5">
    <source>
        <dbReference type="ARBA" id="ARBA00022842"/>
    </source>
</evidence>
<protein>
    <recommendedName>
        <fullName evidence="11">SLC41A/MgtE integral membrane domain-containing protein</fullName>
    </recommendedName>
</protein>
<feature type="transmembrane region" description="Helical" evidence="9">
    <location>
        <begin position="121"/>
        <end position="140"/>
    </location>
</feature>
<evidence type="ECO:0000259" key="11">
    <source>
        <dbReference type="Pfam" id="PF01769"/>
    </source>
</evidence>
<dbReference type="EMBL" id="OC926236">
    <property type="protein sequence ID" value="CAD7656598.1"/>
    <property type="molecule type" value="Genomic_DNA"/>
</dbReference>
<dbReference type="InterPro" id="IPR036739">
    <property type="entry name" value="SLC41_membr_dom_sf"/>
</dbReference>
<feature type="domain" description="SLC41A/MgtE integral membrane" evidence="11">
    <location>
        <begin position="63"/>
        <end position="204"/>
    </location>
</feature>
<dbReference type="OrthoDB" id="5791097at2759"/>